<dbReference type="KEGG" id="mmad:MMJJ_01620"/>
<dbReference type="AlphaFoldDB" id="A0A2L1C887"/>
<dbReference type="InterPro" id="IPR052024">
    <property type="entry name" value="Methanogen_methyltrans"/>
</dbReference>
<reference evidence="3" key="1">
    <citation type="journal article" date="2018" name="Genome Announc.">
        <title>Complete Genome Sequence of the Methanococcus maripaludis Type Strain JJ (DSM 2067), a Model for Selenoprotein Synthesis in Archaea.</title>
        <authorList>
            <person name="Poehlein A."/>
            <person name="Heym D."/>
            <person name="Quitzke V."/>
            <person name="Fersch J."/>
            <person name="Daniel R."/>
            <person name="Rother M."/>
        </authorList>
    </citation>
    <scope>NUCLEOTIDE SEQUENCE [LARGE SCALE GENOMIC DNA]</scope>
    <source>
        <strain evidence="3">DSM 2067</strain>
    </source>
</reference>
<dbReference type="InterPro" id="IPR038071">
    <property type="entry name" value="UROD/MetE-like_sf"/>
</dbReference>
<dbReference type="Gene3D" id="3.20.20.210">
    <property type="match status" value="1"/>
</dbReference>
<dbReference type="GO" id="GO:0008168">
    <property type="term" value="F:methyltransferase activity"/>
    <property type="evidence" value="ECO:0007669"/>
    <property type="project" value="UniProtKB-KW"/>
</dbReference>
<dbReference type="InterPro" id="IPR000257">
    <property type="entry name" value="Uroporphyrinogen_deCOase"/>
</dbReference>
<dbReference type="EMBL" id="CP026606">
    <property type="protein sequence ID" value="AVB75581.1"/>
    <property type="molecule type" value="Genomic_DNA"/>
</dbReference>
<keyword evidence="2" id="KW-0808">Transferase</keyword>
<dbReference type="PANTHER" id="PTHR47099">
    <property type="entry name" value="METHYLCOBAMIDE:COM METHYLTRANSFERASE MTBA"/>
    <property type="match status" value="1"/>
</dbReference>
<organism evidence="2 3">
    <name type="scientific">Methanococcus maripaludis</name>
    <name type="common">Methanococcus deltae</name>
    <dbReference type="NCBI Taxonomy" id="39152"/>
    <lineage>
        <taxon>Archaea</taxon>
        <taxon>Methanobacteriati</taxon>
        <taxon>Methanobacteriota</taxon>
        <taxon>Methanomada group</taxon>
        <taxon>Methanococci</taxon>
        <taxon>Methanococcales</taxon>
        <taxon>Methanococcaceae</taxon>
        <taxon>Methanococcus</taxon>
    </lineage>
</organism>
<dbReference type="SUPFAM" id="SSF51726">
    <property type="entry name" value="UROD/MetE-like"/>
    <property type="match status" value="1"/>
</dbReference>
<dbReference type="RefSeq" id="WP_104837253.1">
    <property type="nucleotide sequence ID" value="NZ_CP026606.1"/>
</dbReference>
<dbReference type="GeneID" id="36101256"/>
<sequence>MKKTFSCVSDKLENIPKELTESKNLKFPNVHENLIDMVEFSKIMKEYRKDLFCRVPFCMTVEAESLGAKINMGDEKYGPRAKEYAFKNLDELESITPIDLTSGRIKTVLGAIRELKESGEIPILAVEGPFTIFSSLIDSTAFYKELRKNPDQANEFLNFLEDEIVKYILSGIENGAKIISFGDPAGSIDIVGPKVFREYSGKIAKNIIEKVRLKEKNCIIHLCGLTSVALENEGMCKFNPLNCDSETYGKAIYELIHENTKTKIIGHNCIKKSIYKIPKNTVWEIKE</sequence>
<dbReference type="PANTHER" id="PTHR47099:SF1">
    <property type="entry name" value="METHYLCOBAMIDE:COM METHYLTRANSFERASE MTBA"/>
    <property type="match status" value="1"/>
</dbReference>
<gene>
    <name evidence="2" type="ORF">MMJJ_01620</name>
</gene>
<proteinExistence type="predicted"/>
<dbReference type="GO" id="GO:0004853">
    <property type="term" value="F:uroporphyrinogen decarboxylase activity"/>
    <property type="evidence" value="ECO:0007669"/>
    <property type="project" value="InterPro"/>
</dbReference>
<feature type="domain" description="Uroporphyrinogen decarboxylase (URO-D)" evidence="1">
    <location>
        <begin position="15"/>
        <end position="249"/>
    </location>
</feature>
<dbReference type="GO" id="GO:0006779">
    <property type="term" value="P:porphyrin-containing compound biosynthetic process"/>
    <property type="evidence" value="ECO:0007669"/>
    <property type="project" value="InterPro"/>
</dbReference>
<dbReference type="Pfam" id="PF01208">
    <property type="entry name" value="URO-D"/>
    <property type="match status" value="1"/>
</dbReference>
<evidence type="ECO:0000313" key="2">
    <source>
        <dbReference type="EMBL" id="AVB75581.1"/>
    </source>
</evidence>
<dbReference type="Proteomes" id="UP000239462">
    <property type="component" value="Chromosome"/>
</dbReference>
<evidence type="ECO:0000259" key="1">
    <source>
        <dbReference type="Pfam" id="PF01208"/>
    </source>
</evidence>
<accession>A0A2L1C887</accession>
<protein>
    <submittedName>
        <fullName evidence="2">Methylcobalamin:coenzyme M methyltransferase</fullName>
    </submittedName>
</protein>
<dbReference type="GO" id="GO:0032259">
    <property type="term" value="P:methylation"/>
    <property type="evidence" value="ECO:0007669"/>
    <property type="project" value="UniProtKB-KW"/>
</dbReference>
<keyword evidence="2" id="KW-0489">Methyltransferase</keyword>
<name>A0A2L1C887_METMI</name>
<evidence type="ECO:0000313" key="3">
    <source>
        <dbReference type="Proteomes" id="UP000239462"/>
    </source>
</evidence>